<dbReference type="Proteomes" id="UP001590950">
    <property type="component" value="Unassembled WGS sequence"/>
</dbReference>
<protein>
    <recommendedName>
        <fullName evidence="1">DUF2293 domain-containing protein</fullName>
    </recommendedName>
</protein>
<dbReference type="PANTHER" id="PTHR38113:SF2">
    <property type="entry name" value="DUF2293 DOMAIN-CONTAINING PROTEIN"/>
    <property type="match status" value="1"/>
</dbReference>
<organism evidence="2 3">
    <name type="scientific">Stereocaulon virgatum</name>
    <dbReference type="NCBI Taxonomy" id="373712"/>
    <lineage>
        <taxon>Eukaryota</taxon>
        <taxon>Fungi</taxon>
        <taxon>Dikarya</taxon>
        <taxon>Ascomycota</taxon>
        <taxon>Pezizomycotina</taxon>
        <taxon>Lecanoromycetes</taxon>
        <taxon>OSLEUM clade</taxon>
        <taxon>Lecanoromycetidae</taxon>
        <taxon>Lecanorales</taxon>
        <taxon>Lecanorineae</taxon>
        <taxon>Stereocaulaceae</taxon>
        <taxon>Stereocaulon</taxon>
    </lineage>
</organism>
<dbReference type="PANTHER" id="PTHR38113">
    <property type="match status" value="1"/>
</dbReference>
<feature type="domain" description="DUF2293" evidence="1">
    <location>
        <begin position="110"/>
        <end position="201"/>
    </location>
</feature>
<gene>
    <name evidence="2" type="ORF">N7G274_008327</name>
</gene>
<evidence type="ECO:0000313" key="3">
    <source>
        <dbReference type="Proteomes" id="UP001590950"/>
    </source>
</evidence>
<sequence length="295" mass="33601">MGSRRTQKAEALLMYDFEQLHDNPTVPPSGYRFVPKGDVYITRHCRDLTSSAGQTVYVVYDKRTIKRVGLHCPCEIFETVAQNAAASADKRAKAVVAKDSRDDKRNRLILNEMFPRMPSRSVKEVLDHGFQKGSRRVGRSMKLEEEERTELAVHAHARHNFTDYDSYLTEQRKVGNRSSSLRSEARERVHKQVKSIVNSWRPEKIDTVATRLSNRDPKQATALAVETRKGVQQKRKDKHVRPKIAVLATGSYQHGLDGKCLSIPSARDGKARGLRKQRKSARRRVWKKAACVKVA</sequence>
<dbReference type="Pfam" id="PF10056">
    <property type="entry name" value="DUF2293"/>
    <property type="match status" value="1"/>
</dbReference>
<keyword evidence="3" id="KW-1185">Reference proteome</keyword>
<name>A0ABR4A3M5_9LECA</name>
<evidence type="ECO:0000313" key="2">
    <source>
        <dbReference type="EMBL" id="KAL2038987.1"/>
    </source>
</evidence>
<accession>A0ABR4A3M5</accession>
<reference evidence="2 3" key="1">
    <citation type="submission" date="2024-09" db="EMBL/GenBank/DDBJ databases">
        <title>Rethinking Asexuality: The Enigmatic Case of Functional Sexual Genes in Lepraria (Stereocaulaceae).</title>
        <authorList>
            <person name="Doellman M."/>
            <person name="Sun Y."/>
            <person name="Barcenas-Pena A."/>
            <person name="Lumbsch H.T."/>
            <person name="Grewe F."/>
        </authorList>
    </citation>
    <scope>NUCLEOTIDE SEQUENCE [LARGE SCALE GENOMIC DNA]</scope>
    <source>
        <strain evidence="2 3">Mercado 3170</strain>
    </source>
</reference>
<dbReference type="EMBL" id="JBEFKJ010000028">
    <property type="protein sequence ID" value="KAL2038987.1"/>
    <property type="molecule type" value="Genomic_DNA"/>
</dbReference>
<dbReference type="InterPro" id="IPR018744">
    <property type="entry name" value="DUF2293"/>
</dbReference>
<evidence type="ECO:0000259" key="1">
    <source>
        <dbReference type="Pfam" id="PF10056"/>
    </source>
</evidence>
<proteinExistence type="predicted"/>
<comment type="caution">
    <text evidence="2">The sequence shown here is derived from an EMBL/GenBank/DDBJ whole genome shotgun (WGS) entry which is preliminary data.</text>
</comment>